<dbReference type="HOGENOM" id="CLU_001128_0_0_1"/>
<evidence type="ECO:0000256" key="1">
    <source>
        <dbReference type="ARBA" id="ARBA00004604"/>
    </source>
</evidence>
<dbReference type="Pfam" id="PF08146">
    <property type="entry name" value="BP28CT"/>
    <property type="match status" value="1"/>
</dbReference>
<dbReference type="SMART" id="SM01036">
    <property type="entry name" value="BP28CT"/>
    <property type="match status" value="1"/>
</dbReference>
<dbReference type="GO" id="GO:0032040">
    <property type="term" value="C:small-subunit processome"/>
    <property type="evidence" value="ECO:0007669"/>
    <property type="project" value="TreeGrafter"/>
</dbReference>
<accession>A0A0C3DM30</accession>
<evidence type="ECO:0000256" key="8">
    <source>
        <dbReference type="RuleBase" id="RU367065"/>
    </source>
</evidence>
<keyword evidence="4 8" id="KW-0690">Ribosome biogenesis</keyword>
<feature type="domain" description="BP28 C-terminal" evidence="9">
    <location>
        <begin position="1814"/>
        <end position="1953"/>
    </location>
</feature>
<keyword evidence="11" id="KW-1185">Reference proteome</keyword>
<dbReference type="InParanoid" id="A0A0C3DM30"/>
<keyword evidence="7 8" id="KW-0687">Ribonucleoprotein</keyword>
<dbReference type="Pfam" id="PF12397">
    <property type="entry name" value="U3snoRNP10"/>
    <property type="match status" value="1"/>
</dbReference>
<dbReference type="Proteomes" id="UP000053989">
    <property type="component" value="Unassembled WGS sequence"/>
</dbReference>
<keyword evidence="5 8" id="KW-0698">rRNA processing</keyword>
<reference evidence="10 11" key="1">
    <citation type="submission" date="2014-04" db="EMBL/GenBank/DDBJ databases">
        <authorList>
            <consortium name="DOE Joint Genome Institute"/>
            <person name="Kuo A."/>
            <person name="Kohler A."/>
            <person name="Nagy L.G."/>
            <person name="Floudas D."/>
            <person name="Copeland A."/>
            <person name="Barry K.W."/>
            <person name="Cichocki N."/>
            <person name="Veneault-Fourrey C."/>
            <person name="LaButti K."/>
            <person name="Lindquist E.A."/>
            <person name="Lipzen A."/>
            <person name="Lundell T."/>
            <person name="Morin E."/>
            <person name="Murat C."/>
            <person name="Sun H."/>
            <person name="Tunlid A."/>
            <person name="Henrissat B."/>
            <person name="Grigoriev I.V."/>
            <person name="Hibbett D.S."/>
            <person name="Martin F."/>
            <person name="Nordberg H.P."/>
            <person name="Cantor M.N."/>
            <person name="Hua S.X."/>
        </authorList>
    </citation>
    <scope>NUCLEOTIDE SEQUENCE [LARGE SCALE GENOMIC DNA]</scope>
    <source>
        <strain evidence="10 11">Foug A</strain>
    </source>
</reference>
<dbReference type="PANTHER" id="PTHR13457:SF1">
    <property type="entry name" value="HEAT REPEAT-CONTAINING PROTEIN 1"/>
    <property type="match status" value="1"/>
</dbReference>
<dbReference type="GO" id="GO:0030515">
    <property type="term" value="F:snoRNA binding"/>
    <property type="evidence" value="ECO:0007669"/>
    <property type="project" value="TreeGrafter"/>
</dbReference>
<name>A0A0C3DM30_9AGAM</name>
<dbReference type="STRING" id="1036808.A0A0C3DM30"/>
<evidence type="ECO:0000313" key="10">
    <source>
        <dbReference type="EMBL" id="KIM61705.1"/>
    </source>
</evidence>
<evidence type="ECO:0000313" key="11">
    <source>
        <dbReference type="Proteomes" id="UP000053989"/>
    </source>
</evidence>
<gene>
    <name evidence="10" type="ORF">SCLCIDRAFT_1215804</name>
</gene>
<dbReference type="InterPro" id="IPR022125">
    <property type="entry name" value="U3snoRNP10_N"/>
</dbReference>
<evidence type="ECO:0000256" key="3">
    <source>
        <dbReference type="ARBA" id="ARBA00015399"/>
    </source>
</evidence>
<dbReference type="PANTHER" id="PTHR13457">
    <property type="entry name" value="BAP28"/>
    <property type="match status" value="1"/>
</dbReference>
<dbReference type="FunCoup" id="A0A0C3DM30">
    <property type="interactions" value="688"/>
</dbReference>
<evidence type="ECO:0000256" key="2">
    <source>
        <dbReference type="ARBA" id="ARBA00010559"/>
    </source>
</evidence>
<comment type="similarity">
    <text evidence="2 8">Belongs to the HEATR1/UTP10 family.</text>
</comment>
<evidence type="ECO:0000256" key="5">
    <source>
        <dbReference type="ARBA" id="ARBA00022552"/>
    </source>
</evidence>
<comment type="function">
    <text evidence="8">Involved in nucleolar processing of pre-18S ribosomal RNA.</text>
</comment>
<dbReference type="GO" id="GO:0034455">
    <property type="term" value="C:t-UTP complex"/>
    <property type="evidence" value="ECO:0007669"/>
    <property type="project" value="TreeGrafter"/>
</dbReference>
<dbReference type="Pfam" id="PF23243">
    <property type="entry name" value="HEAT_HEATR1"/>
    <property type="match status" value="1"/>
</dbReference>
<proteinExistence type="inferred from homology"/>
<dbReference type="EMBL" id="KN822049">
    <property type="protein sequence ID" value="KIM61705.1"/>
    <property type="molecule type" value="Genomic_DNA"/>
</dbReference>
<dbReference type="GO" id="GO:0045943">
    <property type="term" value="P:positive regulation of transcription by RNA polymerase I"/>
    <property type="evidence" value="ECO:0007669"/>
    <property type="project" value="TreeGrafter"/>
</dbReference>
<dbReference type="GO" id="GO:0030686">
    <property type="term" value="C:90S preribosome"/>
    <property type="evidence" value="ECO:0007669"/>
    <property type="project" value="TreeGrafter"/>
</dbReference>
<evidence type="ECO:0000259" key="9">
    <source>
        <dbReference type="SMART" id="SM01036"/>
    </source>
</evidence>
<comment type="subunit">
    <text evidence="8">Component of the ribosomal small subunit (SSU) processome.</text>
</comment>
<sequence length="2094" mass="229313">MPSALASQLAASASQNAVLLASKKRTESYLFTGGDAQAHDLDSVHAVAANAFTRLCTLSPAFLAQTVKYGQDGTPMPVDFEHTLFSDAAKSVDRTLQSEEVNANLDRTINAFLALLGQWLLEIPTGQVLEWLVKRFRINEFNVDAVLALFLPYHESPHFAKMLSILHIPPTSPFAFLLAYKSAAKPPPRSALVKKMASDAEVARFIAELLPTAVKCSYSHRTLLTFSAATMHDYISTVPKLDDGMLAFVLPALLTPLQAPYKDANIALSNYVLLCVLSQKVYMQSAAIVAIIGTMTTQVCEGQEKSGVSTAQFVKAAVAVCSPQDEISEFAPGVGKVCSKMPGFSDEIRNALRIMGVEKFLLPLIASLQNNIHKRRVSSLLSTVINSADTPLVVIKRIASMLVRLSTITSSVDDSATEATALAARSLLSLVHQRHFELLRNIADGVLADTVGAADAGGDDKKGPKKRTNELLASFSLNCPLAQSVDVNEVIVASADASKEIRTDAVHRLYAMLREVQSGGCLASSDMESIQSALLGRVYDPHHGVLQALYASPDLFLSTVVPGISPQKLLETIIAQLQPTPPSRTLLSAHVAFLVGTFCTAHPELQDTVQHHALFPFLLASKAKFRSARGVWEAIKGSGGFLSGWLKGCVEVWAKASLLRKGASDKEKEDAEEDIEKVCEVNLGVASMIAENILASDDPEGHIALLLSKLQDPMPHGRALAYLVCRKLLAYESGDRKIILATQVLRAMRLRMLNGADDVLAGSNLQEAFGEHQVTMKATIKPGGRSTTHFMQASTLALILGVSAPQNFSGNWMTVLSHVLLSDSDEGDMNQRYVGLIQSVYVLACSTVTSPNPLSTSLLRTLFLNLRESTLAFLLGILLSTSPATDRVRTHALLHVLAFLRGHAESGVDFQIVLPSLVAVLLDDRTEKRDRALVFESISLLTVPTEKKYVYGLDTIYGQASSDLQYLNIKDFVAYMKAIVESRDQLVQDASYIKVFHRRHFEKSNRKYKRRVLCFLLSHVIAHPFPFARIALLHSVEDVSDNTKAHILIPAVKSLTQDSASVLRMFGPSFDEYTSLVLTAFLAITPAGVSGTDDEEPWVVLVGVLRNCFQSDANSTARTLISDALEHRLFADLDLNKRAEICAILLQADSPRGDTLLASRALLGKLLKDEALIIHLLLSFQPSYVEAETPAGKRAKLDNPPQATSDNMWPLTILVEVLGTTDIPGSIDLISHLLETLNKVVRSEGMGQSDTSYVCQMLMSAVERSASQVTELLSRPIRLEVLVELIRVTDNPQTFNEALLLMANLARLTPNSVLHNIMPIFTFMGSNVFHRDDSYSFKVVQNTINSVVPVMVSSLKEKYSQGLELYTGAREFLRIFTDAAHHVPRHRRHNFFVHLAQVLGPEEFLAPVCMLLVDKMTNRAVRQTLEEAQTTLALPVALLRHFTRPVQIYVLCEVLRECLRLASCLDAPEDANPTFLDYVRDEEHSASPSTVLTRRVQALLLFASLAVPPYNQERQSQQLEGSSIKDLITLLVNLATLQAKVGDLSGITSAAQQATTRVINAISAGEFLLAVTVTLQSTEPRVKAGALESLTERVSLVSEVVRQEQKATMIQAINHIDEVITRQSGGTLVEAALAALKTIASTHQAGEEGALQATLPHIIKVIRSRSSVAAALVVLPSYILALGPRIIPYFREITEECVSVLHEGLRDANQLASTKEPAVTTLQSLLSSLPAFYGAVELSRIAKLYVEYSASFSMQNNSLTPLLKSIAKRVSSGVMLQVLYELWPNLSKGNTKEDVHGLIGYFNILKWSLKAAPRPDVLEHLREIFKVFIDAFDVRLSHSSNESVNHVISAFTELVVKLNESAFRPLFRRLHDWAFVNHTGHESKTIFCHIYIALLDYFKALMNPYMSMLIRPFTEVLQSFASPLPSHSPSDLALWTAVISALSKSFENDDGVFWREEKAAAILPYLLSQLPTTICLSPPASSTTPTSAQTPKQLMLTALLSLVSLIPASASDLLKKFNLDLLMHTRSEGPQLRILALECAGEIWKREGGKLIGFVAETATFIAECAEDENDDVVREAHKLKSAVESVAGSIRGL</sequence>
<dbReference type="InterPro" id="IPR012954">
    <property type="entry name" value="BP28_C_dom"/>
</dbReference>
<dbReference type="InterPro" id="IPR040191">
    <property type="entry name" value="UTP10"/>
</dbReference>
<dbReference type="OrthoDB" id="31183at2759"/>
<evidence type="ECO:0000256" key="7">
    <source>
        <dbReference type="ARBA" id="ARBA00023274"/>
    </source>
</evidence>
<protein>
    <recommendedName>
        <fullName evidence="3 8">U3 small nucleolar RNA-associated protein 10</fullName>
    </recommendedName>
</protein>
<reference evidence="11" key="2">
    <citation type="submission" date="2015-01" db="EMBL/GenBank/DDBJ databases">
        <title>Evolutionary Origins and Diversification of the Mycorrhizal Mutualists.</title>
        <authorList>
            <consortium name="DOE Joint Genome Institute"/>
            <consortium name="Mycorrhizal Genomics Consortium"/>
            <person name="Kohler A."/>
            <person name="Kuo A."/>
            <person name="Nagy L.G."/>
            <person name="Floudas D."/>
            <person name="Copeland A."/>
            <person name="Barry K.W."/>
            <person name="Cichocki N."/>
            <person name="Veneault-Fourrey C."/>
            <person name="LaButti K."/>
            <person name="Lindquist E.A."/>
            <person name="Lipzen A."/>
            <person name="Lundell T."/>
            <person name="Morin E."/>
            <person name="Murat C."/>
            <person name="Riley R."/>
            <person name="Ohm R."/>
            <person name="Sun H."/>
            <person name="Tunlid A."/>
            <person name="Henrissat B."/>
            <person name="Grigoriev I.V."/>
            <person name="Hibbett D.S."/>
            <person name="Martin F."/>
        </authorList>
    </citation>
    <scope>NUCLEOTIDE SEQUENCE [LARGE SCALE GENOMIC DNA]</scope>
    <source>
        <strain evidence="11">Foug A</strain>
    </source>
</reference>
<dbReference type="SUPFAM" id="SSF48371">
    <property type="entry name" value="ARM repeat"/>
    <property type="match status" value="2"/>
</dbReference>
<dbReference type="GO" id="GO:0000462">
    <property type="term" value="P:maturation of SSU-rRNA from tricistronic rRNA transcript (SSU-rRNA, 5.8S rRNA, LSU-rRNA)"/>
    <property type="evidence" value="ECO:0007669"/>
    <property type="project" value="TreeGrafter"/>
</dbReference>
<evidence type="ECO:0000256" key="4">
    <source>
        <dbReference type="ARBA" id="ARBA00022517"/>
    </source>
</evidence>
<comment type="subcellular location">
    <subcellularLocation>
        <location evidence="1 8">Nucleus</location>
        <location evidence="1 8">Nucleolus</location>
    </subcellularLocation>
</comment>
<organism evidence="10 11">
    <name type="scientific">Scleroderma citrinum Foug A</name>
    <dbReference type="NCBI Taxonomy" id="1036808"/>
    <lineage>
        <taxon>Eukaryota</taxon>
        <taxon>Fungi</taxon>
        <taxon>Dikarya</taxon>
        <taxon>Basidiomycota</taxon>
        <taxon>Agaricomycotina</taxon>
        <taxon>Agaricomycetes</taxon>
        <taxon>Agaricomycetidae</taxon>
        <taxon>Boletales</taxon>
        <taxon>Sclerodermatineae</taxon>
        <taxon>Sclerodermataceae</taxon>
        <taxon>Scleroderma</taxon>
    </lineage>
</organism>
<dbReference type="InterPro" id="IPR016024">
    <property type="entry name" value="ARM-type_fold"/>
</dbReference>
<dbReference type="InterPro" id="IPR056473">
    <property type="entry name" value="HEAT_Utp10/HEAT1"/>
</dbReference>
<keyword evidence="6 8" id="KW-0539">Nucleus</keyword>
<evidence type="ECO:0000256" key="6">
    <source>
        <dbReference type="ARBA" id="ARBA00023242"/>
    </source>
</evidence>